<proteinExistence type="predicted"/>
<keyword evidence="2" id="KW-1185">Reference proteome</keyword>
<organism evidence="1 2">
    <name type="scientific">Paramuricea clavata</name>
    <name type="common">Red gorgonian</name>
    <name type="synonym">Violescent sea-whip</name>
    <dbReference type="NCBI Taxonomy" id="317549"/>
    <lineage>
        <taxon>Eukaryota</taxon>
        <taxon>Metazoa</taxon>
        <taxon>Cnidaria</taxon>
        <taxon>Anthozoa</taxon>
        <taxon>Octocorallia</taxon>
        <taxon>Malacalcyonacea</taxon>
        <taxon>Plexauridae</taxon>
        <taxon>Paramuricea</taxon>
    </lineage>
</organism>
<accession>A0A6S7FZ31</accession>
<dbReference type="InterPro" id="IPR035437">
    <property type="entry name" value="SNase_OB-fold_sf"/>
</dbReference>
<dbReference type="SUPFAM" id="SSF50199">
    <property type="entry name" value="Staphylococcal nuclease"/>
    <property type="match status" value="1"/>
</dbReference>
<evidence type="ECO:0000313" key="1">
    <source>
        <dbReference type="EMBL" id="CAB3985654.1"/>
    </source>
</evidence>
<comment type="caution">
    <text evidence="1">The sequence shown here is derived from an EMBL/GenBank/DDBJ whole genome shotgun (WGS) entry which is preliminary data.</text>
</comment>
<sequence>MDLDKGRATFDSVDKFSFNGIEQDVKVVRVVDGDTVYIVADYNGRLVKLKCRLKGIDCAELKQGSLDTKGRDGFCGRDFLAHLCMGSNAKDFDENRKREDKKELERKLNGSQSLVHAQLGDFDCFGRVLVTLKKEKSSRKSFSQILKEYGYAKDTREKTRAMRQ</sequence>
<name>A0A6S7FZ31_PARCT</name>
<dbReference type="Gene3D" id="2.40.50.90">
    <property type="match status" value="1"/>
</dbReference>
<evidence type="ECO:0000313" key="2">
    <source>
        <dbReference type="Proteomes" id="UP001152795"/>
    </source>
</evidence>
<dbReference type="Proteomes" id="UP001152795">
    <property type="component" value="Unassembled WGS sequence"/>
</dbReference>
<protein>
    <submittedName>
        <fullName evidence="1">Uncharacterized protein</fullName>
    </submittedName>
</protein>
<dbReference type="AlphaFoldDB" id="A0A6S7FZ31"/>
<gene>
    <name evidence="1" type="ORF">PACLA_8A078275</name>
</gene>
<reference evidence="1" key="1">
    <citation type="submission" date="2020-04" db="EMBL/GenBank/DDBJ databases">
        <authorList>
            <person name="Alioto T."/>
            <person name="Alioto T."/>
            <person name="Gomez Garrido J."/>
        </authorList>
    </citation>
    <scope>NUCLEOTIDE SEQUENCE</scope>
    <source>
        <strain evidence="1">A484AB</strain>
    </source>
</reference>
<dbReference type="EMBL" id="CACRXK020000898">
    <property type="protein sequence ID" value="CAB3985654.1"/>
    <property type="molecule type" value="Genomic_DNA"/>
</dbReference>